<keyword evidence="1" id="KW-0732">Signal</keyword>
<reference evidence="3 4" key="1">
    <citation type="journal article" date="2009" name="PLoS ONE">
        <title>Methylobacterium genome sequences: a reference blueprint to investigate microbial metabolism of C1 compounds from natural and industrial sources.</title>
        <authorList>
            <person name="Vuilleumier S."/>
            <person name="Chistoserdova L."/>
            <person name="Lee M.-C."/>
            <person name="Bringel F."/>
            <person name="Lajus A."/>
            <person name="Zhou Y."/>
            <person name="Gourion B."/>
            <person name="Barbe V."/>
            <person name="Chang J."/>
            <person name="Cruveiller S."/>
            <person name="Dossat C."/>
            <person name="Gillett W."/>
            <person name="Gruffaz C."/>
            <person name="Haugen E."/>
            <person name="Hourcade E."/>
            <person name="Levy R."/>
            <person name="Mangenot S."/>
            <person name="Muller E."/>
            <person name="Nadalig T."/>
            <person name="Pagni M."/>
            <person name="Penny C."/>
            <person name="Peyraud R."/>
            <person name="Robinson D.G."/>
            <person name="Roche D."/>
            <person name="Rouy Z."/>
            <person name="Saenampechek C."/>
            <person name="Salvignol G."/>
            <person name="Vallenet D."/>
            <person name="Wu Z."/>
            <person name="Marx C.J."/>
            <person name="Vorholt J.A."/>
            <person name="Olson M.V."/>
            <person name="Kaul R."/>
            <person name="Weissenbach J."/>
            <person name="Medigue C."/>
            <person name="Lidstrom M.E."/>
        </authorList>
    </citation>
    <scope>NUCLEOTIDE SEQUENCE [LARGE SCALE GENOMIC DNA]</scope>
    <source>
        <strain evidence="4">ATCC 14718 / DSM 1338 / JCM 2805 / NCIMB 9133 / AM1</strain>
    </source>
</reference>
<evidence type="ECO:0000256" key="1">
    <source>
        <dbReference type="SAM" id="SignalP"/>
    </source>
</evidence>
<name>C5B499_METEA</name>
<dbReference type="PROSITE" id="PS50830">
    <property type="entry name" value="TNASE_3"/>
    <property type="match status" value="1"/>
</dbReference>
<geneLocation type="plasmid" evidence="3 4">
    <name>megaplasmid</name>
</geneLocation>
<feature type="chain" id="PRO_5002948439" evidence="1">
    <location>
        <begin position="20"/>
        <end position="167"/>
    </location>
</feature>
<dbReference type="Proteomes" id="UP000009081">
    <property type="component" value="Plasmid megaplasmid"/>
</dbReference>
<proteinExistence type="predicted"/>
<evidence type="ECO:0000313" key="4">
    <source>
        <dbReference type="Proteomes" id="UP000009081"/>
    </source>
</evidence>
<dbReference type="PANTHER" id="PTHR12302">
    <property type="entry name" value="EBNA2 BINDING PROTEIN P100"/>
    <property type="match status" value="1"/>
</dbReference>
<feature type="signal peptide" evidence="1">
    <location>
        <begin position="1"/>
        <end position="19"/>
    </location>
</feature>
<dbReference type="SMART" id="SM00318">
    <property type="entry name" value="SNc"/>
    <property type="match status" value="1"/>
</dbReference>
<dbReference type="HOGENOM" id="CLU_046484_6_3_5"/>
<gene>
    <name evidence="3" type="ordered locus">MexAM1_META2p0429</name>
</gene>
<dbReference type="RefSeq" id="WP_012753759.1">
    <property type="nucleotide sequence ID" value="NC_012811.1"/>
</dbReference>
<dbReference type="SUPFAM" id="SSF50199">
    <property type="entry name" value="Staphylococcal nuclease"/>
    <property type="match status" value="1"/>
</dbReference>
<dbReference type="KEGG" id="mea:Mex_2p0429"/>
<dbReference type="AlphaFoldDB" id="C5B499"/>
<dbReference type="Pfam" id="PF00565">
    <property type="entry name" value="SNase"/>
    <property type="match status" value="1"/>
</dbReference>
<keyword evidence="4" id="KW-1185">Reference proteome</keyword>
<dbReference type="OrthoDB" id="9805504at2"/>
<organism evidence="3 4">
    <name type="scientific">Methylorubrum extorquens (strain ATCC 14718 / DSM 1338 / JCM 2805 / NCIMB 9133 / AM1)</name>
    <name type="common">Methylobacterium extorquens</name>
    <dbReference type="NCBI Taxonomy" id="272630"/>
    <lineage>
        <taxon>Bacteria</taxon>
        <taxon>Pseudomonadati</taxon>
        <taxon>Pseudomonadota</taxon>
        <taxon>Alphaproteobacteria</taxon>
        <taxon>Hyphomicrobiales</taxon>
        <taxon>Methylobacteriaceae</taxon>
        <taxon>Methylorubrum</taxon>
    </lineage>
</organism>
<feature type="domain" description="TNase-like" evidence="2">
    <location>
        <begin position="33"/>
        <end position="148"/>
    </location>
</feature>
<dbReference type="InterPro" id="IPR035437">
    <property type="entry name" value="SNase_OB-fold_sf"/>
</dbReference>
<dbReference type="InterPro" id="IPR016071">
    <property type="entry name" value="Staphylococal_nuclease_OB-fold"/>
</dbReference>
<protein>
    <submittedName>
        <fullName evidence="3">Nuclease</fullName>
    </submittedName>
</protein>
<dbReference type="PANTHER" id="PTHR12302:SF26">
    <property type="entry name" value="BLR1266 PROTEIN"/>
    <property type="match status" value="1"/>
</dbReference>
<accession>C5B499</accession>
<dbReference type="EMBL" id="CP001511">
    <property type="protein sequence ID" value="ACS43281.1"/>
    <property type="molecule type" value="Genomic_DNA"/>
</dbReference>
<keyword evidence="3" id="KW-0614">Plasmid</keyword>
<sequence length="167" mass="17639">MRLAAIALLAACAAPPALAYDDVPGEIAGRASVVDGDTIEIRGIRIRIGGIDAPESDQTCGRGDRSVYLCGNASAAYLDRLLAGRTVVCRGHDRSYDRVVAACSVGGTDVGAAQVAAGWALDYARYSRGRYAPAEADAQAARAGIWQGDFVPPEEWRRTRRSGRGSR</sequence>
<evidence type="ECO:0000259" key="2">
    <source>
        <dbReference type="PROSITE" id="PS50830"/>
    </source>
</evidence>
<evidence type="ECO:0000313" key="3">
    <source>
        <dbReference type="EMBL" id="ACS43281.1"/>
    </source>
</evidence>
<dbReference type="Gene3D" id="2.40.50.90">
    <property type="match status" value="1"/>
</dbReference>